<name>A0A7U4QIV3_DESA2</name>
<dbReference type="PANTHER" id="PTHR47561">
    <property type="entry name" value="POLYSACCHARIDE DEACETYLASE FAMILY PROTEIN (AFU_ORTHOLOGUE AFUA_6G05030)"/>
    <property type="match status" value="1"/>
</dbReference>
<sequence length="307" mass="36188">MLNALTIDVEDYFQVEAFASRINYNEWDNYPCRIKQNTQKILDILDDYQIKATFFCLGWIAKRSPSLIKNIAQRGHEVASHGYAHQPVYKQSPDIFMQDIRKTKQILEDIIGQPVIGYRAPTYSITQKTLWALEILAEEGYKYDSSIFPIKHDLYGIPNAPRFPFNVHTLKRANVFTCKRSNVLTCKRANVQTFFEFPLTTLRILNINIPIAGGGYFRVFPYIFIKNALRHINLKEKQPFIFYLHPWELDPEQPRINHLPWRSRFRHYVNLRKTEGKFRKLLSDFRFSTVLKVLKQHNSKLGTHEGY</sequence>
<dbReference type="GO" id="GO:0016810">
    <property type="term" value="F:hydrolase activity, acting on carbon-nitrogen (but not peptide) bonds"/>
    <property type="evidence" value="ECO:0007669"/>
    <property type="project" value="InterPro"/>
</dbReference>
<dbReference type="Gene3D" id="3.20.20.370">
    <property type="entry name" value="Glycoside hydrolase/deacetylase"/>
    <property type="match status" value="1"/>
</dbReference>
<feature type="domain" description="NodB homology" evidence="1">
    <location>
        <begin position="21"/>
        <end position="210"/>
    </location>
</feature>
<dbReference type="InterPro" id="IPR011330">
    <property type="entry name" value="Glyco_hydro/deAcase_b/a-brl"/>
</dbReference>
<dbReference type="PROSITE" id="PS51677">
    <property type="entry name" value="NODB"/>
    <property type="match status" value="1"/>
</dbReference>
<dbReference type="AlphaFoldDB" id="A0A7U4QIV3"/>
<dbReference type="Pfam" id="PF01522">
    <property type="entry name" value="Polysacc_deac_1"/>
    <property type="match status" value="1"/>
</dbReference>
<keyword evidence="3" id="KW-1185">Reference proteome</keyword>
<gene>
    <name evidence="2" type="ORF">HS1_000362</name>
</gene>
<dbReference type="InterPro" id="IPR014344">
    <property type="entry name" value="XrtA_polysacc_deacetyl"/>
</dbReference>
<dbReference type="InterPro" id="IPR045235">
    <property type="entry name" value="PuuE_HpPgdA-like"/>
</dbReference>
<dbReference type="CDD" id="cd10941">
    <property type="entry name" value="CE4_PuuE_HpPgdA_like_2"/>
    <property type="match status" value="1"/>
</dbReference>
<dbReference type="Proteomes" id="UP000070560">
    <property type="component" value="Chromosome"/>
</dbReference>
<dbReference type="Pfam" id="PF11959">
    <property type="entry name" value="DUF3473"/>
    <property type="match status" value="1"/>
</dbReference>
<dbReference type="SUPFAM" id="SSF88713">
    <property type="entry name" value="Glycoside hydrolase/deacetylase"/>
    <property type="match status" value="1"/>
</dbReference>
<dbReference type="InterPro" id="IPR022560">
    <property type="entry name" value="DUF3473"/>
</dbReference>
<organism evidence="2 3">
    <name type="scientific">Desulfofervidus auxilii</name>
    <dbReference type="NCBI Taxonomy" id="1621989"/>
    <lineage>
        <taxon>Bacteria</taxon>
        <taxon>Pseudomonadati</taxon>
        <taxon>Thermodesulfobacteriota</taxon>
        <taxon>Candidatus Desulfofervidia</taxon>
        <taxon>Candidatus Desulfofervidales</taxon>
        <taxon>Candidatus Desulfofervidaceae</taxon>
        <taxon>Candidatus Desulfofervidus</taxon>
    </lineage>
</organism>
<dbReference type="PANTHER" id="PTHR47561:SF1">
    <property type="entry name" value="POLYSACCHARIDE DEACETYLASE FAMILY PROTEIN (AFU_ORTHOLOGUE AFUA_6G05030)"/>
    <property type="match status" value="1"/>
</dbReference>
<reference evidence="2 3" key="1">
    <citation type="submission" date="2015-10" db="EMBL/GenBank/DDBJ databases">
        <title>Candidatus Desulfofervidus auxilii, a hydrogenotrophic sulfate-reducing bacterium involved in the thermophilic anaerobic oxidation of methane.</title>
        <authorList>
            <person name="Krukenberg V."/>
            <person name="Richter M."/>
            <person name="Wegener G."/>
        </authorList>
    </citation>
    <scope>NUCLEOTIDE SEQUENCE [LARGE SCALE GENOMIC DNA]</scope>
    <source>
        <strain evidence="2 3">HS1</strain>
    </source>
</reference>
<dbReference type="KEGG" id="daw:HS1_000362"/>
<proteinExistence type="predicted"/>
<dbReference type="EMBL" id="CP013015">
    <property type="protein sequence ID" value="AMM40168.1"/>
    <property type="molecule type" value="Genomic_DNA"/>
</dbReference>
<dbReference type="OrthoDB" id="5352625at2"/>
<evidence type="ECO:0000313" key="2">
    <source>
        <dbReference type="EMBL" id="AMM40168.1"/>
    </source>
</evidence>
<dbReference type="GO" id="GO:0005975">
    <property type="term" value="P:carbohydrate metabolic process"/>
    <property type="evidence" value="ECO:0007669"/>
    <property type="project" value="InterPro"/>
</dbReference>
<dbReference type="InterPro" id="IPR002509">
    <property type="entry name" value="NODB_dom"/>
</dbReference>
<protein>
    <submittedName>
        <fullName evidence="2">Polysaccharide deacetylase</fullName>
    </submittedName>
</protein>
<dbReference type="NCBIfam" id="TIGR03006">
    <property type="entry name" value="pepcterm_polyde"/>
    <property type="match status" value="1"/>
</dbReference>
<accession>A0A7U4QIV3</accession>
<evidence type="ECO:0000313" key="3">
    <source>
        <dbReference type="Proteomes" id="UP000070560"/>
    </source>
</evidence>
<evidence type="ECO:0000259" key="1">
    <source>
        <dbReference type="PROSITE" id="PS51677"/>
    </source>
</evidence>
<dbReference type="RefSeq" id="WP_066060466.1">
    <property type="nucleotide sequence ID" value="NZ_CP013015.1"/>
</dbReference>